<dbReference type="GO" id="GO:0006529">
    <property type="term" value="P:asparagine biosynthetic process"/>
    <property type="evidence" value="ECO:0007669"/>
    <property type="project" value="UniProtKB-KW"/>
</dbReference>
<dbReference type="OrthoDB" id="409189at2759"/>
<dbReference type="PANTHER" id="PTHR45937">
    <property type="entry name" value="ASPARAGINE SYNTHETASE DOMAIN-CONTAINING PROTEIN 1"/>
    <property type="match status" value="1"/>
</dbReference>
<dbReference type="InterPro" id="IPR051857">
    <property type="entry name" value="Asn_synthetase_domain"/>
</dbReference>
<dbReference type="Pfam" id="PF00733">
    <property type="entry name" value="Asn_synthase"/>
    <property type="match status" value="1"/>
</dbReference>
<dbReference type="InterPro" id="IPR014729">
    <property type="entry name" value="Rossmann-like_a/b/a_fold"/>
</dbReference>
<dbReference type="SUPFAM" id="SSF56235">
    <property type="entry name" value="N-terminal nucleophile aminohydrolases (Ntn hydrolases)"/>
    <property type="match status" value="1"/>
</dbReference>
<evidence type="ECO:0000313" key="6">
    <source>
        <dbReference type="Proteomes" id="UP000887116"/>
    </source>
</evidence>
<reference evidence="5" key="1">
    <citation type="submission" date="2020-07" db="EMBL/GenBank/DDBJ databases">
        <title>Multicomponent nature underlies the extraordinary mechanical properties of spider dragline silk.</title>
        <authorList>
            <person name="Kono N."/>
            <person name="Nakamura H."/>
            <person name="Mori M."/>
            <person name="Yoshida Y."/>
            <person name="Ohtoshi R."/>
            <person name="Malay A.D."/>
            <person name="Moran D.A.P."/>
            <person name="Tomita M."/>
            <person name="Numata K."/>
            <person name="Arakawa K."/>
        </authorList>
    </citation>
    <scope>NUCLEOTIDE SEQUENCE</scope>
</reference>
<evidence type="ECO:0000256" key="3">
    <source>
        <dbReference type="ARBA" id="ARBA00022962"/>
    </source>
</evidence>
<feature type="domain" description="Asparagine synthetase" evidence="4">
    <location>
        <begin position="464"/>
        <end position="555"/>
    </location>
</feature>
<evidence type="ECO:0000259" key="4">
    <source>
        <dbReference type="Pfam" id="PF00733"/>
    </source>
</evidence>
<dbReference type="InterPro" id="IPR001962">
    <property type="entry name" value="Asn_synthase"/>
</dbReference>
<accession>A0A8X6JCF6</accession>
<comment type="caution">
    <text evidence="5">The sequence shown here is derived from an EMBL/GenBank/DDBJ whole genome shotgun (WGS) entry which is preliminary data.</text>
</comment>
<dbReference type="CDD" id="cd01991">
    <property type="entry name" value="Asn_synthase_B_C"/>
    <property type="match status" value="1"/>
</dbReference>
<dbReference type="AlphaFoldDB" id="A0A8X6JCF6"/>
<evidence type="ECO:0000256" key="1">
    <source>
        <dbReference type="ARBA" id="ARBA00022605"/>
    </source>
</evidence>
<dbReference type="Gene3D" id="3.60.20.10">
    <property type="entry name" value="Glutamine Phosphoribosylpyrophosphate, subunit 1, domain 1"/>
    <property type="match status" value="1"/>
</dbReference>
<dbReference type="SUPFAM" id="SSF52402">
    <property type="entry name" value="Adenine nucleotide alpha hydrolases-like"/>
    <property type="match status" value="1"/>
</dbReference>
<evidence type="ECO:0000313" key="5">
    <source>
        <dbReference type="EMBL" id="GFR20063.1"/>
    </source>
</evidence>
<dbReference type="EMBL" id="BMAO01027851">
    <property type="protein sequence ID" value="GFR20063.1"/>
    <property type="molecule type" value="Genomic_DNA"/>
</dbReference>
<protein>
    <submittedName>
        <fullName evidence="5">Asparagine synthetase domain-containing protein CG17486</fullName>
    </submittedName>
</protein>
<dbReference type="Gene3D" id="3.40.50.620">
    <property type="entry name" value="HUPs"/>
    <property type="match status" value="1"/>
</dbReference>
<proteinExistence type="predicted"/>
<dbReference type="PANTHER" id="PTHR45937:SF1">
    <property type="entry name" value="ASPARAGINE SYNTHETASE DOMAIN-CONTAINING PROTEIN 1"/>
    <property type="match status" value="1"/>
</dbReference>
<keyword evidence="6" id="KW-1185">Reference proteome</keyword>
<sequence length="565" mass="65743">MCGILLTEINEDDMGMITELIKNRGRDCFCVKQYKNFLLCSSVLSIRGCVSQPIENQNFILMYNGEVYNNVESDTLFIKEIIDDSLKKINIPLISSKIQDLEKNTKITISEYNLSLEQVKELVYLIYNRINEFENEMSIVVCIDDYILFFKDDIGRKSLGLGKNKFFISSVKYDIEIDSSFLYIYRISSREFFRFKKNSELLKIFESRSKHIENILKNHKDDYNFLINHNKGEYSRNDTCSFYKNFINVQHSTNLKHEEECSPNSKDNDFKCSFALNKNPSIAFNFKGDDKSVNIFLKNLGNETKQSISHEDLKSISILDFLLKKAVKKRLIDEDLIVFFSGGIDSVLITLYLHLTQNKERQIYLINTAFEGSFDRKNGKLAYLALKQKFSARKFVFIENNLCTEQIVKDKEIISNLISPKKGKMDFNLGVILFYSSKCASKFGKISYLGSGADELFCGYNKYKNNGEFRSAMFFDLYTISYHNISRDDRIISNNNIEARLPFLDTEIIKFTLDLADSAFIFDEENKILLRRLLRFYGLEAISHVPKKAMQYGTGIFKYEKEIHK</sequence>
<gene>
    <name evidence="5" type="primary">CG17486</name>
    <name evidence="5" type="ORF">TNCT_17941</name>
</gene>
<keyword evidence="3" id="KW-0315">Glutamine amidotransferase</keyword>
<dbReference type="InterPro" id="IPR029055">
    <property type="entry name" value="Ntn_hydrolases_N"/>
</dbReference>
<keyword evidence="1" id="KW-0028">Amino-acid biosynthesis</keyword>
<organism evidence="5 6">
    <name type="scientific">Trichonephila clavata</name>
    <name type="common">Joro spider</name>
    <name type="synonym">Nephila clavata</name>
    <dbReference type="NCBI Taxonomy" id="2740835"/>
    <lineage>
        <taxon>Eukaryota</taxon>
        <taxon>Metazoa</taxon>
        <taxon>Ecdysozoa</taxon>
        <taxon>Arthropoda</taxon>
        <taxon>Chelicerata</taxon>
        <taxon>Arachnida</taxon>
        <taxon>Araneae</taxon>
        <taxon>Araneomorphae</taxon>
        <taxon>Entelegynae</taxon>
        <taxon>Araneoidea</taxon>
        <taxon>Nephilidae</taxon>
        <taxon>Trichonephila</taxon>
    </lineage>
</organism>
<dbReference type="GO" id="GO:0004066">
    <property type="term" value="F:asparagine synthase (glutamine-hydrolyzing) activity"/>
    <property type="evidence" value="ECO:0007669"/>
    <property type="project" value="InterPro"/>
</dbReference>
<name>A0A8X6JCF6_TRICU</name>
<evidence type="ECO:0000256" key="2">
    <source>
        <dbReference type="ARBA" id="ARBA00022888"/>
    </source>
</evidence>
<dbReference type="Proteomes" id="UP000887116">
    <property type="component" value="Unassembled WGS sequence"/>
</dbReference>
<keyword evidence="2" id="KW-0061">Asparagine biosynthesis</keyword>